<dbReference type="Pfam" id="PF01636">
    <property type="entry name" value="APH"/>
    <property type="match status" value="1"/>
</dbReference>
<dbReference type="Proteomes" id="UP001154061">
    <property type="component" value="Unassembled WGS sequence"/>
</dbReference>
<feature type="domain" description="Aminoglycoside phosphotransferase" evidence="1">
    <location>
        <begin position="32"/>
        <end position="267"/>
    </location>
</feature>
<dbReference type="InterPro" id="IPR011009">
    <property type="entry name" value="Kinase-like_dom_sf"/>
</dbReference>
<evidence type="ECO:0000313" key="2">
    <source>
        <dbReference type="EMBL" id="MDF9747478.1"/>
    </source>
</evidence>
<organism evidence="2 3">
    <name type="scientific">Natrinema salsiterrestre</name>
    <dbReference type="NCBI Taxonomy" id="2950540"/>
    <lineage>
        <taxon>Archaea</taxon>
        <taxon>Methanobacteriati</taxon>
        <taxon>Methanobacteriota</taxon>
        <taxon>Stenosarchaea group</taxon>
        <taxon>Halobacteria</taxon>
        <taxon>Halobacteriales</taxon>
        <taxon>Natrialbaceae</taxon>
        <taxon>Natrinema</taxon>
    </lineage>
</organism>
<comment type="caution">
    <text evidence="2">The sequence shown here is derived from an EMBL/GenBank/DDBJ whole genome shotgun (WGS) entry which is preliminary data.</text>
</comment>
<sequence length="321" mass="36977">MPDWTLQTASPIREGSDILYQLTVTDQADRNRQCILKAAGQTDEDDFRSEPRCTQYFRHATELPIPEVYEVVSDPDGDIPPFFLLSYVSGRSLKYGPDENRSWDPLSRVDRSAIAELSHIAGRHLATIHQCGPVDGFGPLTAEHDQLTLLERDADWDSWITGVLHSLSLHDLRSIEADISSFITREADRLPDIDPVPMHQDYRPGNLVLDPETPRPCAVLDWGDVRSGHDEYELALTEQYFSSWRGCDHQRRSLVREHLYEGYESVRSLDRDDPAFHRRYLLYRLVTRLAFMNRFPQAPEYVREHNLQCLSDLITSVKLLD</sequence>
<evidence type="ECO:0000259" key="1">
    <source>
        <dbReference type="Pfam" id="PF01636"/>
    </source>
</evidence>
<dbReference type="InterPro" id="IPR051678">
    <property type="entry name" value="AGP_Transferase"/>
</dbReference>
<dbReference type="InterPro" id="IPR002575">
    <property type="entry name" value="Aminoglycoside_PTrfase"/>
</dbReference>
<dbReference type="AlphaFoldDB" id="A0A9Q4L5W5"/>
<dbReference type="Gene3D" id="3.90.1200.10">
    <property type="match status" value="1"/>
</dbReference>
<accession>A0A9Q4L5W5</accession>
<dbReference type="SUPFAM" id="SSF56112">
    <property type="entry name" value="Protein kinase-like (PK-like)"/>
    <property type="match status" value="1"/>
</dbReference>
<protein>
    <submittedName>
        <fullName evidence="2">Phosphotransferase</fullName>
    </submittedName>
</protein>
<evidence type="ECO:0000313" key="3">
    <source>
        <dbReference type="Proteomes" id="UP001154061"/>
    </source>
</evidence>
<proteinExistence type="predicted"/>
<dbReference type="RefSeq" id="WP_277523519.1">
    <property type="nucleotide sequence ID" value="NZ_JAMQOT010000007.1"/>
</dbReference>
<name>A0A9Q4L5W5_9EURY</name>
<keyword evidence="3" id="KW-1185">Reference proteome</keyword>
<gene>
    <name evidence="2" type="ORF">NDI89_17980</name>
</gene>
<reference evidence="2" key="1">
    <citation type="submission" date="2022-06" db="EMBL/GenBank/DDBJ databases">
        <title>Natrinema sp. a new haloarchaeum isolate from saline soil.</title>
        <authorList>
            <person name="Strakova D."/>
            <person name="Galisteo C."/>
            <person name="Sanchez-Porro C."/>
            <person name="Ventosa A."/>
        </authorList>
    </citation>
    <scope>NUCLEOTIDE SEQUENCE</scope>
    <source>
        <strain evidence="2">S1CR25-10</strain>
    </source>
</reference>
<dbReference type="PANTHER" id="PTHR21310">
    <property type="entry name" value="AMINOGLYCOSIDE PHOSPHOTRANSFERASE-RELATED-RELATED"/>
    <property type="match status" value="1"/>
</dbReference>
<dbReference type="EMBL" id="JAMQOT010000007">
    <property type="protein sequence ID" value="MDF9747478.1"/>
    <property type="molecule type" value="Genomic_DNA"/>
</dbReference>